<dbReference type="GO" id="GO:0106339">
    <property type="term" value="F:tRNA (cytidine(32)-2'-O)-methyltransferase activity"/>
    <property type="evidence" value="ECO:0007669"/>
    <property type="project" value="RHEA"/>
</dbReference>
<dbReference type="InterPro" id="IPR001537">
    <property type="entry name" value="SpoU_MeTrfase"/>
</dbReference>
<keyword evidence="8" id="KW-1185">Reference proteome</keyword>
<evidence type="ECO:0000256" key="1">
    <source>
        <dbReference type="ARBA" id="ARBA00007228"/>
    </source>
</evidence>
<evidence type="ECO:0000256" key="3">
    <source>
        <dbReference type="ARBA" id="ARBA00022679"/>
    </source>
</evidence>
<comment type="function">
    <text evidence="5">Catalyzes the formation of 2'O-methylated cytidine (Cm32) or 2'O-methylated uridine (Um32) at position 32 in tRNA.</text>
</comment>
<dbReference type="NCBIfam" id="TIGR00050">
    <property type="entry name" value="rRNA_methyl_1"/>
    <property type="match status" value="1"/>
</dbReference>
<dbReference type="InterPro" id="IPR029026">
    <property type="entry name" value="tRNA_m1G_MTases_N"/>
</dbReference>
<comment type="subunit">
    <text evidence="5">Homodimer.</text>
</comment>
<dbReference type="Gene3D" id="3.40.1280.10">
    <property type="match status" value="1"/>
</dbReference>
<dbReference type="Pfam" id="PF00588">
    <property type="entry name" value="SpoU_methylase"/>
    <property type="match status" value="1"/>
</dbReference>
<dbReference type="PANTHER" id="PTHR42786">
    <property type="entry name" value="TRNA/RRNA METHYLTRANSFERASE"/>
    <property type="match status" value="1"/>
</dbReference>
<feature type="domain" description="tRNA/rRNA methyltransferase SpoU type" evidence="6">
    <location>
        <begin position="2"/>
        <end position="149"/>
    </location>
</feature>
<comment type="similarity">
    <text evidence="1">Belongs to the class IV-like SAM-binding methyltransferase superfamily. RNA methyltransferase TrmH family.</text>
</comment>
<comment type="subcellular location">
    <subcellularLocation>
        <location evidence="5">Cytoplasm</location>
    </subcellularLocation>
</comment>
<evidence type="ECO:0000256" key="2">
    <source>
        <dbReference type="ARBA" id="ARBA00022603"/>
    </source>
</evidence>
<evidence type="ECO:0000313" key="7">
    <source>
        <dbReference type="EMBL" id="ACR11865.1"/>
    </source>
</evidence>
<accession>C5BT47</accession>
<dbReference type="NCBIfam" id="NF007752">
    <property type="entry name" value="PRK10433.1"/>
    <property type="match status" value="1"/>
</dbReference>
<dbReference type="GO" id="GO:0002128">
    <property type="term" value="P:tRNA nucleoside ribose methylation"/>
    <property type="evidence" value="ECO:0007669"/>
    <property type="project" value="TreeGrafter"/>
</dbReference>
<dbReference type="GO" id="GO:0003723">
    <property type="term" value="F:RNA binding"/>
    <property type="evidence" value="ECO:0007669"/>
    <property type="project" value="InterPro"/>
</dbReference>
<dbReference type="eggNOG" id="COG0565">
    <property type="taxonomic scope" value="Bacteria"/>
</dbReference>
<dbReference type="EMBL" id="CP001614">
    <property type="protein sequence ID" value="ACR11865.1"/>
    <property type="molecule type" value="Genomic_DNA"/>
</dbReference>
<dbReference type="SUPFAM" id="SSF75217">
    <property type="entry name" value="alpha/beta knot"/>
    <property type="match status" value="1"/>
</dbReference>
<organism evidence="7 8">
    <name type="scientific">Teredinibacter turnerae (strain ATCC 39867 / T7901)</name>
    <dbReference type="NCBI Taxonomy" id="377629"/>
    <lineage>
        <taxon>Bacteria</taxon>
        <taxon>Pseudomonadati</taxon>
        <taxon>Pseudomonadota</taxon>
        <taxon>Gammaproteobacteria</taxon>
        <taxon>Cellvibrionales</taxon>
        <taxon>Cellvibrionaceae</taxon>
        <taxon>Teredinibacter</taxon>
    </lineage>
</organism>
<dbReference type="KEGG" id="ttu:TERTU_3898"/>
<comment type="catalytic activity">
    <reaction evidence="5">
        <text>uridine(32) in tRNA + S-adenosyl-L-methionine = 2'-O-methyluridine(32) in tRNA + S-adenosyl-L-homocysteine + H(+)</text>
        <dbReference type="Rhea" id="RHEA:42936"/>
        <dbReference type="Rhea" id="RHEA-COMP:10107"/>
        <dbReference type="Rhea" id="RHEA-COMP:10290"/>
        <dbReference type="ChEBI" id="CHEBI:15378"/>
        <dbReference type="ChEBI" id="CHEBI:57856"/>
        <dbReference type="ChEBI" id="CHEBI:59789"/>
        <dbReference type="ChEBI" id="CHEBI:65315"/>
        <dbReference type="ChEBI" id="CHEBI:74478"/>
        <dbReference type="EC" id="2.1.1.200"/>
    </reaction>
</comment>
<gene>
    <name evidence="5" type="primary">trmJ</name>
    <name evidence="7" type="ordered locus">TERTU_3898</name>
</gene>
<dbReference type="InterPro" id="IPR004384">
    <property type="entry name" value="RNA_MeTrfase_TrmJ/LasT"/>
</dbReference>
<keyword evidence="3" id="KW-0808">Transferase</keyword>
<evidence type="ECO:0000256" key="4">
    <source>
        <dbReference type="ARBA" id="ARBA00022691"/>
    </source>
</evidence>
<dbReference type="EC" id="2.1.1.200" evidence="5"/>
<dbReference type="AlphaFoldDB" id="C5BT47"/>
<evidence type="ECO:0000256" key="5">
    <source>
        <dbReference type="RuleBase" id="RU362024"/>
    </source>
</evidence>
<sequence>MLSFILVNPARPANVGAAARAMKTMGFKQLILVGSDIHLDEEAHWVAHGAQDILTSATCYPDLASLKPDFDLLIGTTARERGSARRYLSPPELNSQLSQQSGRSGLVFGCEASGLSNDQLALCDLYSYIPLATPYPSLNLGQAVMVYSYALSQLKSRIGLEDEAPDARQIQHLKNRAAEFLAPHTDSKTEKLSEWLMESLARLSDRDLRMAHQLINLLASNGNEYGRNTDHKP</sequence>
<name>C5BT47_TERTT</name>
<protein>
    <recommendedName>
        <fullName evidence="5">tRNA (cytidine/uridine-2'-O-)-methyltransferase TrmJ</fullName>
        <ecNumber evidence="5">2.1.1.200</ecNumber>
    </recommendedName>
    <alternativeName>
        <fullName evidence="5">tRNA (cytidine(32)/uridine(32)-2'-O)-methyltransferase</fullName>
    </alternativeName>
    <alternativeName>
        <fullName evidence="5">tRNA Cm32/Um32 methyltransferase</fullName>
    </alternativeName>
</protein>
<dbReference type="RefSeq" id="WP_015817976.1">
    <property type="nucleotide sequence ID" value="NC_012997.1"/>
</dbReference>
<evidence type="ECO:0000259" key="6">
    <source>
        <dbReference type="Pfam" id="PF00588"/>
    </source>
</evidence>
<dbReference type="CDD" id="cd18093">
    <property type="entry name" value="SpoU-like_TrmJ"/>
    <property type="match status" value="1"/>
</dbReference>
<dbReference type="PANTHER" id="PTHR42786:SF1">
    <property type="entry name" value="TRNA (CYTIDINE_URIDINE-2'-O-)-METHYLTRANSFERASE TRMJ"/>
    <property type="match status" value="1"/>
</dbReference>
<dbReference type="HOGENOM" id="CLU_056931_3_1_6"/>
<keyword evidence="2 5" id="KW-0489">Methyltransferase</keyword>
<reference evidence="7 8" key="1">
    <citation type="journal article" date="2009" name="PLoS ONE">
        <title>The complete genome of Teredinibacter turnerae T7901: an intracellular endosymbiont of marine wood-boring bivalves (shipworms).</title>
        <authorList>
            <person name="Yang J.C."/>
            <person name="Madupu R."/>
            <person name="Durkin A.S."/>
            <person name="Ekborg N.A."/>
            <person name="Pedamallu C.S."/>
            <person name="Hostetler J.B."/>
            <person name="Radune D."/>
            <person name="Toms B.S."/>
            <person name="Henrissat B."/>
            <person name="Coutinho P.M."/>
            <person name="Schwarz S."/>
            <person name="Field L."/>
            <person name="Trindade-Silva A.E."/>
            <person name="Soares C.A.G."/>
            <person name="Elshahawi S."/>
            <person name="Hanora A."/>
            <person name="Schmidt E.W."/>
            <person name="Haygood M.G."/>
            <person name="Posfai J."/>
            <person name="Benner J."/>
            <person name="Madinger C."/>
            <person name="Nove J."/>
            <person name="Anton B."/>
            <person name="Chaudhary K."/>
            <person name="Foster J."/>
            <person name="Holman A."/>
            <person name="Kumar S."/>
            <person name="Lessard P.A."/>
            <person name="Luyten Y.A."/>
            <person name="Slatko B."/>
            <person name="Wood N."/>
            <person name="Wu B."/>
            <person name="Teplitski M."/>
            <person name="Mougous J.D."/>
            <person name="Ward N."/>
            <person name="Eisen J.A."/>
            <person name="Badger J.H."/>
            <person name="Distel D.L."/>
        </authorList>
    </citation>
    <scope>NUCLEOTIDE SEQUENCE [LARGE SCALE GENOMIC DNA]</scope>
    <source>
        <strain evidence="8">ATCC 39867 / T7901</strain>
    </source>
</reference>
<dbReference type="GO" id="GO:0160206">
    <property type="term" value="F:tRNA (cytidine(32)/uridine(32)-2'-O)-methyltransferase activity"/>
    <property type="evidence" value="ECO:0007669"/>
    <property type="project" value="UniProtKB-EC"/>
</dbReference>
<dbReference type="InterPro" id="IPR029028">
    <property type="entry name" value="Alpha/beta_knot_MTases"/>
</dbReference>
<dbReference type="STRING" id="377629.TERTU_3898"/>
<dbReference type="GO" id="GO:0005829">
    <property type="term" value="C:cytosol"/>
    <property type="evidence" value="ECO:0007669"/>
    <property type="project" value="TreeGrafter"/>
</dbReference>
<dbReference type="PIRSF" id="PIRSF004808">
    <property type="entry name" value="LasT"/>
    <property type="match status" value="1"/>
</dbReference>
<evidence type="ECO:0000313" key="8">
    <source>
        <dbReference type="Proteomes" id="UP000009080"/>
    </source>
</evidence>
<dbReference type="OrthoDB" id="9806346at2"/>
<keyword evidence="5" id="KW-0819">tRNA processing</keyword>
<dbReference type="Proteomes" id="UP000009080">
    <property type="component" value="Chromosome"/>
</dbReference>
<comment type="catalytic activity">
    <reaction evidence="5">
        <text>cytidine(32) in tRNA + S-adenosyl-L-methionine = 2'-O-methylcytidine(32) in tRNA + S-adenosyl-L-homocysteine + H(+)</text>
        <dbReference type="Rhea" id="RHEA:42932"/>
        <dbReference type="Rhea" id="RHEA-COMP:10288"/>
        <dbReference type="Rhea" id="RHEA-COMP:10289"/>
        <dbReference type="ChEBI" id="CHEBI:15378"/>
        <dbReference type="ChEBI" id="CHEBI:57856"/>
        <dbReference type="ChEBI" id="CHEBI:59789"/>
        <dbReference type="ChEBI" id="CHEBI:74495"/>
        <dbReference type="ChEBI" id="CHEBI:82748"/>
        <dbReference type="EC" id="2.1.1.200"/>
    </reaction>
</comment>
<keyword evidence="4 5" id="KW-0949">S-adenosyl-L-methionine</keyword>
<proteinExistence type="inferred from homology"/>
<keyword evidence="5" id="KW-0963">Cytoplasm</keyword>